<dbReference type="InterPro" id="IPR050194">
    <property type="entry name" value="Glycosyltransferase_grp1"/>
</dbReference>
<dbReference type="CDD" id="cd03814">
    <property type="entry name" value="GT4-like"/>
    <property type="match status" value="1"/>
</dbReference>
<reference evidence="3" key="1">
    <citation type="submission" date="2019-08" db="EMBL/GenBank/DDBJ databases">
        <authorList>
            <person name="Kucharzyk K."/>
            <person name="Murdoch R.W."/>
            <person name="Higgins S."/>
            <person name="Loffler F."/>
        </authorList>
    </citation>
    <scope>NUCLEOTIDE SEQUENCE</scope>
</reference>
<evidence type="ECO:0000259" key="1">
    <source>
        <dbReference type="Pfam" id="PF00534"/>
    </source>
</evidence>
<dbReference type="GO" id="GO:0016758">
    <property type="term" value="F:hexosyltransferase activity"/>
    <property type="evidence" value="ECO:0007669"/>
    <property type="project" value="TreeGrafter"/>
</dbReference>
<dbReference type="Pfam" id="PF13439">
    <property type="entry name" value="Glyco_transf_4"/>
    <property type="match status" value="1"/>
</dbReference>
<dbReference type="EC" id="2.4.1.-" evidence="3"/>
<keyword evidence="3" id="KW-0328">Glycosyltransferase</keyword>
<evidence type="ECO:0000259" key="2">
    <source>
        <dbReference type="Pfam" id="PF13439"/>
    </source>
</evidence>
<dbReference type="Pfam" id="PF00534">
    <property type="entry name" value="Glycos_transf_1"/>
    <property type="match status" value="1"/>
</dbReference>
<dbReference type="InterPro" id="IPR028098">
    <property type="entry name" value="Glyco_trans_4-like_N"/>
</dbReference>
<dbReference type="Gene3D" id="3.40.50.2000">
    <property type="entry name" value="Glycogen Phosphorylase B"/>
    <property type="match status" value="2"/>
</dbReference>
<feature type="domain" description="Glycosyltransferase subfamily 4-like N-terminal" evidence="2">
    <location>
        <begin position="14"/>
        <end position="180"/>
    </location>
</feature>
<dbReference type="PANTHER" id="PTHR45947:SF3">
    <property type="entry name" value="SULFOQUINOVOSYL TRANSFERASE SQD2"/>
    <property type="match status" value="1"/>
</dbReference>
<organism evidence="3">
    <name type="scientific">bioreactor metagenome</name>
    <dbReference type="NCBI Taxonomy" id="1076179"/>
    <lineage>
        <taxon>unclassified sequences</taxon>
        <taxon>metagenomes</taxon>
        <taxon>ecological metagenomes</taxon>
    </lineage>
</organism>
<proteinExistence type="predicted"/>
<keyword evidence="3" id="KW-0808">Transferase</keyword>
<feature type="domain" description="Glycosyl transferase family 1" evidence="1">
    <location>
        <begin position="189"/>
        <end position="348"/>
    </location>
</feature>
<dbReference type="InterPro" id="IPR001296">
    <property type="entry name" value="Glyco_trans_1"/>
</dbReference>
<sequence>MRIAYFTDTLAPEINGVTNTLSYLTGYLQRMGIEFQVFAPDYSDTAVEDQDPRVLRFKGFRPYVNPSSRLAFPAHGQVLSALEAFRPDLVHIVSELGIGYAGLRAARQLKLPLVMSYHTNFDQYLRYYDFPQLEKLYWKYMAWFHSFPARNLCPSTDTMRQLEARGFPQLELWSRGVDLSIFSPSRRSEELRRSLGGGEDRVLFLYAGRLSREKGLDTLAKAIRVFHGWYGDRAGFVFAGDGPYMEHMNGLELPNAVFTGFQSKERLAELYASCDALVFPSGTETFGNVVLEAMASALPVLCVDAGGITDFTSHLDNAYVCGNGHIMGMAKGMSLLLSSPALRDSLARGGLETARRRSWDGVFHSLMEQYAAVCAETAPALLAGGRKSA</sequence>
<protein>
    <submittedName>
        <fullName evidence="3">GDP-mannose-dependent alpha-mannosyltransferase</fullName>
        <ecNumber evidence="3">2.4.1.-</ecNumber>
    </submittedName>
</protein>
<gene>
    <name evidence="3" type="primary">mgtA_5</name>
    <name evidence="3" type="ORF">SDC9_65847</name>
</gene>
<name>A0A644XYR9_9ZZZZ</name>
<dbReference type="EMBL" id="VSSQ01003174">
    <property type="protein sequence ID" value="MPM19423.1"/>
    <property type="molecule type" value="Genomic_DNA"/>
</dbReference>
<comment type="caution">
    <text evidence="3">The sequence shown here is derived from an EMBL/GenBank/DDBJ whole genome shotgun (WGS) entry which is preliminary data.</text>
</comment>
<dbReference type="PANTHER" id="PTHR45947">
    <property type="entry name" value="SULFOQUINOVOSYL TRANSFERASE SQD2"/>
    <property type="match status" value="1"/>
</dbReference>
<evidence type="ECO:0000313" key="3">
    <source>
        <dbReference type="EMBL" id="MPM19423.1"/>
    </source>
</evidence>
<dbReference type="AlphaFoldDB" id="A0A644XYR9"/>
<accession>A0A644XYR9</accession>
<dbReference type="SUPFAM" id="SSF53756">
    <property type="entry name" value="UDP-Glycosyltransferase/glycogen phosphorylase"/>
    <property type="match status" value="1"/>
</dbReference>